<dbReference type="EMBL" id="JNFF01000117">
    <property type="protein sequence ID" value="KEQ28247.1"/>
    <property type="molecule type" value="Genomic_DNA"/>
</dbReference>
<keyword evidence="2" id="KW-1185">Reference proteome</keyword>
<protein>
    <submittedName>
        <fullName evidence="1">Uncharacterized protein</fullName>
    </submittedName>
</protein>
<accession>A0A081PC24</accession>
<comment type="caution">
    <text evidence="1">The sequence shown here is derived from an EMBL/GenBank/DDBJ whole genome shotgun (WGS) entry which is preliminary data.</text>
</comment>
<gene>
    <name evidence="1" type="ORF">N180_01025</name>
</gene>
<dbReference type="eggNOG" id="ENOG50332YU">
    <property type="taxonomic scope" value="Bacteria"/>
</dbReference>
<organism evidence="1 2">
    <name type="scientific">Pedobacter antarcticus 4BY</name>
    <dbReference type="NCBI Taxonomy" id="1358423"/>
    <lineage>
        <taxon>Bacteria</taxon>
        <taxon>Pseudomonadati</taxon>
        <taxon>Bacteroidota</taxon>
        <taxon>Sphingobacteriia</taxon>
        <taxon>Sphingobacteriales</taxon>
        <taxon>Sphingobacteriaceae</taxon>
        <taxon>Pedobacter</taxon>
    </lineage>
</organism>
<dbReference type="Proteomes" id="UP000028007">
    <property type="component" value="Unassembled WGS sequence"/>
</dbReference>
<evidence type="ECO:0000313" key="2">
    <source>
        <dbReference type="Proteomes" id="UP000028007"/>
    </source>
</evidence>
<proteinExistence type="predicted"/>
<reference evidence="1 2" key="1">
    <citation type="journal article" date="1992" name="Int. J. Syst. Bacteriol.">
        <title>Sphingobacterium antarcticus sp. nov. a Psychrotrophic Bacterium from the Soils of Schirmacher Oasis, Antarctica.</title>
        <authorList>
            <person name="Shivaji S."/>
            <person name="Ray M.K."/>
            <person name="Rao N.S."/>
            <person name="Saiserr L."/>
            <person name="Jagannadham M.V."/>
            <person name="Kumar G.S."/>
            <person name="Reddy G."/>
            <person name="Bhargava P.M."/>
        </authorList>
    </citation>
    <scope>NUCLEOTIDE SEQUENCE [LARGE SCALE GENOMIC DNA]</scope>
    <source>
        <strain evidence="1 2">4BY</strain>
    </source>
</reference>
<sequence>MANRYVLNLNEQSNGDYEVHKNGCSFFPKTNYDELGEFYLCSSAVNEAKRKYPYKKINGCYYCAKDCHTS</sequence>
<evidence type="ECO:0000313" key="1">
    <source>
        <dbReference type="EMBL" id="KEQ28247.1"/>
    </source>
</evidence>
<dbReference type="AlphaFoldDB" id="A0A081PC24"/>
<name>A0A081PC24_9SPHI</name>